<evidence type="ECO:0000256" key="6">
    <source>
        <dbReference type="ARBA" id="ARBA00023136"/>
    </source>
</evidence>
<reference evidence="11" key="1">
    <citation type="journal article" date="2020" name="Stud. Mycol.">
        <title>101 Dothideomycetes genomes: a test case for predicting lifestyles and emergence of pathogens.</title>
        <authorList>
            <person name="Haridas S."/>
            <person name="Albert R."/>
            <person name="Binder M."/>
            <person name="Bloem J."/>
            <person name="Labutti K."/>
            <person name="Salamov A."/>
            <person name="Andreopoulos B."/>
            <person name="Baker S."/>
            <person name="Barry K."/>
            <person name="Bills G."/>
            <person name="Bluhm B."/>
            <person name="Cannon C."/>
            <person name="Castanera R."/>
            <person name="Culley D."/>
            <person name="Daum C."/>
            <person name="Ezra D."/>
            <person name="Gonzalez J."/>
            <person name="Henrissat B."/>
            <person name="Kuo A."/>
            <person name="Liang C."/>
            <person name="Lipzen A."/>
            <person name="Lutzoni F."/>
            <person name="Magnuson J."/>
            <person name="Mondo S."/>
            <person name="Nolan M."/>
            <person name="Ohm R."/>
            <person name="Pangilinan J."/>
            <person name="Park H.-J."/>
            <person name="Ramirez L."/>
            <person name="Alfaro M."/>
            <person name="Sun H."/>
            <person name="Tritt A."/>
            <person name="Yoshinaga Y."/>
            <person name="Zwiers L.-H."/>
            <person name="Turgeon B."/>
            <person name="Goodwin S."/>
            <person name="Spatafora J."/>
            <person name="Crous P."/>
            <person name="Grigoriev I."/>
        </authorList>
    </citation>
    <scope>NUCLEOTIDE SEQUENCE</scope>
    <source>
        <strain evidence="11">CBS 675.92</strain>
    </source>
</reference>
<dbReference type="InterPro" id="IPR015920">
    <property type="entry name" value="Cellobiose_DH-like_cyt"/>
</dbReference>
<feature type="transmembrane region" description="Helical" evidence="8">
    <location>
        <begin position="324"/>
        <end position="343"/>
    </location>
</feature>
<keyword evidence="2" id="KW-0813">Transport</keyword>
<feature type="transmembrane region" description="Helical" evidence="8">
    <location>
        <begin position="285"/>
        <end position="304"/>
    </location>
</feature>
<gene>
    <name evidence="11" type="ORF">CC80DRAFT_118033</name>
</gene>
<dbReference type="SMART" id="SM00664">
    <property type="entry name" value="DoH"/>
    <property type="match status" value="1"/>
</dbReference>
<dbReference type="SUPFAM" id="SSF49344">
    <property type="entry name" value="CBD9-like"/>
    <property type="match status" value="1"/>
</dbReference>
<evidence type="ECO:0000256" key="5">
    <source>
        <dbReference type="ARBA" id="ARBA00022989"/>
    </source>
</evidence>
<keyword evidence="9" id="KW-0732">Signal</keyword>
<keyword evidence="12" id="KW-1185">Reference proteome</keyword>
<dbReference type="GO" id="GO:0016020">
    <property type="term" value="C:membrane"/>
    <property type="evidence" value="ECO:0007669"/>
    <property type="project" value="UniProtKB-SubCell"/>
</dbReference>
<organism evidence="11 12">
    <name type="scientific">Byssothecium circinans</name>
    <dbReference type="NCBI Taxonomy" id="147558"/>
    <lineage>
        <taxon>Eukaryota</taxon>
        <taxon>Fungi</taxon>
        <taxon>Dikarya</taxon>
        <taxon>Ascomycota</taxon>
        <taxon>Pezizomycotina</taxon>
        <taxon>Dothideomycetes</taxon>
        <taxon>Pleosporomycetidae</taxon>
        <taxon>Pleosporales</taxon>
        <taxon>Massarineae</taxon>
        <taxon>Massarinaceae</taxon>
        <taxon>Byssothecium</taxon>
    </lineage>
</organism>
<feature type="signal peptide" evidence="9">
    <location>
        <begin position="1"/>
        <end position="20"/>
    </location>
</feature>
<dbReference type="SMART" id="SM00665">
    <property type="entry name" value="B561"/>
    <property type="match status" value="1"/>
</dbReference>
<dbReference type="Proteomes" id="UP000800035">
    <property type="component" value="Unassembled WGS sequence"/>
</dbReference>
<evidence type="ECO:0000256" key="1">
    <source>
        <dbReference type="ARBA" id="ARBA00004370"/>
    </source>
</evidence>
<dbReference type="OrthoDB" id="19261at2759"/>
<protein>
    <submittedName>
        <fullName evidence="11">CBD9-like protein</fullName>
    </submittedName>
</protein>
<feature type="transmembrane region" description="Helical" evidence="8">
    <location>
        <begin position="355"/>
        <end position="374"/>
    </location>
</feature>
<keyword evidence="5 8" id="KW-1133">Transmembrane helix</keyword>
<keyword evidence="4" id="KW-0249">Electron transport</keyword>
<evidence type="ECO:0000313" key="12">
    <source>
        <dbReference type="Proteomes" id="UP000800035"/>
    </source>
</evidence>
<comment type="subcellular location">
    <subcellularLocation>
        <location evidence="1">Membrane</location>
    </subcellularLocation>
</comment>
<dbReference type="PROSITE" id="PS50939">
    <property type="entry name" value="CYTOCHROME_B561"/>
    <property type="match status" value="1"/>
</dbReference>
<evidence type="ECO:0000256" key="9">
    <source>
        <dbReference type="SAM" id="SignalP"/>
    </source>
</evidence>
<dbReference type="Gene3D" id="2.60.40.1210">
    <property type="entry name" value="Cellobiose dehydrogenase, cytochrome domain"/>
    <property type="match status" value="1"/>
</dbReference>
<feature type="compositionally biased region" description="Polar residues" evidence="7">
    <location>
        <begin position="192"/>
        <end position="206"/>
    </location>
</feature>
<proteinExistence type="predicted"/>
<dbReference type="InterPro" id="IPR005018">
    <property type="entry name" value="DOMON_domain"/>
</dbReference>
<feature type="chain" id="PRO_5025606492" evidence="9">
    <location>
        <begin position="21"/>
        <end position="398"/>
    </location>
</feature>
<dbReference type="CDD" id="cd09630">
    <property type="entry name" value="CDH_like_cytochrome"/>
    <property type="match status" value="1"/>
</dbReference>
<keyword evidence="3 8" id="KW-0812">Transmembrane</keyword>
<evidence type="ECO:0000256" key="3">
    <source>
        <dbReference type="ARBA" id="ARBA00022692"/>
    </source>
</evidence>
<evidence type="ECO:0000256" key="2">
    <source>
        <dbReference type="ARBA" id="ARBA00022448"/>
    </source>
</evidence>
<feature type="transmembrane region" description="Helical" evidence="8">
    <location>
        <begin position="256"/>
        <end position="279"/>
    </location>
</feature>
<dbReference type="Pfam" id="PF16010">
    <property type="entry name" value="CDH-cyt"/>
    <property type="match status" value="1"/>
</dbReference>
<dbReference type="PANTHER" id="PTHR47797">
    <property type="entry name" value="DEHYDROGENASE, PUTATIVE (AFU_ORTHOLOGUE AFUA_8G05805)-RELATED"/>
    <property type="match status" value="1"/>
</dbReference>
<dbReference type="CDD" id="cd08760">
    <property type="entry name" value="Cyt_b561_FRRS1_like"/>
    <property type="match status" value="1"/>
</dbReference>
<name>A0A6A5TQ89_9PLEO</name>
<evidence type="ECO:0000256" key="4">
    <source>
        <dbReference type="ARBA" id="ARBA00022982"/>
    </source>
</evidence>
<dbReference type="Gene3D" id="1.20.120.1770">
    <property type="match status" value="1"/>
</dbReference>
<dbReference type="AlphaFoldDB" id="A0A6A5TQ89"/>
<dbReference type="InterPro" id="IPR006593">
    <property type="entry name" value="Cyt_b561/ferric_Rdtase_TM"/>
</dbReference>
<sequence length="398" mass="42605">MAKMLRLVAASLALVPTTLAAVQRQCPAQNVCFSLNIPDQTLADKTDDIFLQLTAPTTYSWVGVAQGMQMNGANYFIMYTSANGNNVTVSTRSNNAGHSMPIHTANTEFELLAGSGVANGVMTANIKCSNCKEWSGGTMDLSDNTPSTSWIYAFLPGTPLNTDSVSAMISEHETHGNFNFDRTSHGGPDTNPFLNLTATNTTSTPASGGGDASNKATIIRAHAVLACLAWAFLFPLGGIMIRLFSFHGLVWMHAGVQVLGLCLYVAAVGLGLSVAIGEYTGDKHAVIGLVLFAVFFFQPLSGIVHHTMFKKYISRTLWSHIHLWIGRLGITLGMINAGFGFQLHDKSMDNWEVKAYTACAVVVFVAYVASVLFGEVRRTKRGGNGSMEMKGSGSEAQG</sequence>
<keyword evidence="6 8" id="KW-0472">Membrane</keyword>
<dbReference type="EMBL" id="ML976997">
    <property type="protein sequence ID" value="KAF1954855.1"/>
    <property type="molecule type" value="Genomic_DNA"/>
</dbReference>
<evidence type="ECO:0000256" key="7">
    <source>
        <dbReference type="SAM" id="MobiDB-lite"/>
    </source>
</evidence>
<feature type="region of interest" description="Disordered" evidence="7">
    <location>
        <begin position="191"/>
        <end position="210"/>
    </location>
</feature>
<evidence type="ECO:0000256" key="8">
    <source>
        <dbReference type="SAM" id="Phobius"/>
    </source>
</evidence>
<dbReference type="PANTHER" id="PTHR47797:SF1">
    <property type="entry name" value="CYTOCHROME B561 DOMAIN-CONTAINING PROTEIN-RELATED"/>
    <property type="match status" value="1"/>
</dbReference>
<evidence type="ECO:0000313" key="11">
    <source>
        <dbReference type="EMBL" id="KAF1954855.1"/>
    </source>
</evidence>
<feature type="domain" description="Cytochrome b561" evidence="10">
    <location>
        <begin position="186"/>
        <end position="376"/>
    </location>
</feature>
<accession>A0A6A5TQ89</accession>
<feature type="transmembrane region" description="Helical" evidence="8">
    <location>
        <begin position="223"/>
        <end position="244"/>
    </location>
</feature>
<evidence type="ECO:0000259" key="10">
    <source>
        <dbReference type="PROSITE" id="PS50939"/>
    </source>
</evidence>